<comment type="caution">
    <text evidence="2">The sequence shown here is derived from an EMBL/GenBank/DDBJ whole genome shotgun (WGS) entry which is preliminary data.</text>
</comment>
<keyword evidence="3" id="KW-1185">Reference proteome</keyword>
<proteinExistence type="predicted"/>
<feature type="chain" id="PRO_5005863162" description="PEP-CTERM motif protein" evidence="1">
    <location>
        <begin position="19"/>
        <end position="354"/>
    </location>
</feature>
<accession>A0A0N0XHD6</accession>
<dbReference type="AlphaFoldDB" id="A0A0N0XHD6"/>
<gene>
    <name evidence="2" type="ORF">WG78_15650</name>
</gene>
<dbReference type="RefSeq" id="WP_053938763.1">
    <property type="nucleotide sequence ID" value="NZ_LAQT01000018.1"/>
</dbReference>
<organism evidence="2 3">
    <name type="scientific">Amantichitinum ursilacus</name>
    <dbReference type="NCBI Taxonomy" id="857265"/>
    <lineage>
        <taxon>Bacteria</taxon>
        <taxon>Pseudomonadati</taxon>
        <taxon>Pseudomonadota</taxon>
        <taxon>Betaproteobacteria</taxon>
        <taxon>Neisseriales</taxon>
        <taxon>Chitinibacteraceae</taxon>
        <taxon>Amantichitinum</taxon>
    </lineage>
</organism>
<sequence length="354" mass="35495">MLTRSLFVSIAMWGAAQAASGSSITTVAGAVGGLGNGDINAGCTTYGPPASTGHFFGSDAFGVPVGGISACGYKGQVVEHSVASGNVSSSANVSGAVLTLGASPAVYNGSGEAHASYTSVGVQAHGAITGGELATNPTDTFTSIGAAITQDKMTISNASLDGQLGYVSYVYSIDGSLSAPGVAGAYEWGYASANFGVDFNGIYYTRLFQGQVYRGQDGVAKNLGNDASGFATGTGLIDGAQTFSTADVFSPTGFAFTFGDAFEYGIGLQAVSYGTADADFASTVKLVGIDVYDSQGHLLTDYSLTSESGTDYLAAAVPEPHEWILLGLGALAVAMARKRSAAASPRPDAAVAIG</sequence>
<evidence type="ECO:0000313" key="2">
    <source>
        <dbReference type="EMBL" id="KPC51351.1"/>
    </source>
</evidence>
<reference evidence="2 3" key="1">
    <citation type="submission" date="2015-07" db="EMBL/GenBank/DDBJ databases">
        <title>Draft genome sequence of the Amantichitinum ursilacus IGB-41, a new chitin-degrading bacterium.</title>
        <authorList>
            <person name="Kirstahler P."/>
            <person name="Guenther M."/>
            <person name="Grumaz C."/>
            <person name="Rupp S."/>
            <person name="Zibek S."/>
            <person name="Sohn K."/>
        </authorList>
    </citation>
    <scope>NUCLEOTIDE SEQUENCE [LARGE SCALE GENOMIC DNA]</scope>
    <source>
        <strain evidence="2 3">IGB-41</strain>
    </source>
</reference>
<evidence type="ECO:0008006" key="4">
    <source>
        <dbReference type="Google" id="ProtNLM"/>
    </source>
</evidence>
<dbReference type="Proteomes" id="UP000037939">
    <property type="component" value="Unassembled WGS sequence"/>
</dbReference>
<evidence type="ECO:0000256" key="1">
    <source>
        <dbReference type="SAM" id="SignalP"/>
    </source>
</evidence>
<evidence type="ECO:0000313" key="3">
    <source>
        <dbReference type="Proteomes" id="UP000037939"/>
    </source>
</evidence>
<name>A0A0N0XHD6_9NEIS</name>
<keyword evidence="1" id="KW-0732">Signal</keyword>
<protein>
    <recommendedName>
        <fullName evidence="4">PEP-CTERM motif protein</fullName>
    </recommendedName>
</protein>
<dbReference type="EMBL" id="LAQT01000018">
    <property type="protein sequence ID" value="KPC51351.1"/>
    <property type="molecule type" value="Genomic_DNA"/>
</dbReference>
<dbReference type="OrthoDB" id="8198236at2"/>
<feature type="signal peptide" evidence="1">
    <location>
        <begin position="1"/>
        <end position="18"/>
    </location>
</feature>